<feature type="transmembrane region" description="Helical" evidence="1">
    <location>
        <begin position="87"/>
        <end position="106"/>
    </location>
</feature>
<organism evidence="2 3">
    <name type="scientific">Stentor coeruleus</name>
    <dbReference type="NCBI Taxonomy" id="5963"/>
    <lineage>
        <taxon>Eukaryota</taxon>
        <taxon>Sar</taxon>
        <taxon>Alveolata</taxon>
        <taxon>Ciliophora</taxon>
        <taxon>Postciliodesmatophora</taxon>
        <taxon>Heterotrichea</taxon>
        <taxon>Heterotrichida</taxon>
        <taxon>Stentoridae</taxon>
        <taxon>Stentor</taxon>
    </lineage>
</organism>
<gene>
    <name evidence="2" type="ORF">SteCoe_791</name>
</gene>
<evidence type="ECO:0000256" key="1">
    <source>
        <dbReference type="SAM" id="Phobius"/>
    </source>
</evidence>
<protein>
    <submittedName>
        <fullName evidence="2">Uncharacterized protein</fullName>
    </submittedName>
</protein>
<evidence type="ECO:0000313" key="2">
    <source>
        <dbReference type="EMBL" id="OMJ95725.1"/>
    </source>
</evidence>
<feature type="transmembrane region" description="Helical" evidence="1">
    <location>
        <begin position="162"/>
        <end position="184"/>
    </location>
</feature>
<dbReference type="AlphaFoldDB" id="A0A1R2D385"/>
<reference evidence="2 3" key="1">
    <citation type="submission" date="2016-11" db="EMBL/GenBank/DDBJ databases">
        <title>The macronuclear genome of Stentor coeruleus: a giant cell with tiny introns.</title>
        <authorList>
            <person name="Slabodnick M."/>
            <person name="Ruby J.G."/>
            <person name="Reiff S.B."/>
            <person name="Swart E.C."/>
            <person name="Gosai S."/>
            <person name="Prabakaran S."/>
            <person name="Witkowska E."/>
            <person name="Larue G.E."/>
            <person name="Fisher S."/>
            <person name="Freeman R.M."/>
            <person name="Gunawardena J."/>
            <person name="Chu W."/>
            <person name="Stover N.A."/>
            <person name="Gregory B.D."/>
            <person name="Nowacki M."/>
            <person name="Derisi J."/>
            <person name="Roy S.W."/>
            <person name="Marshall W.F."/>
            <person name="Sood P."/>
        </authorList>
    </citation>
    <scope>NUCLEOTIDE SEQUENCE [LARGE SCALE GENOMIC DNA]</scope>
    <source>
        <strain evidence="2">WM001</strain>
    </source>
</reference>
<evidence type="ECO:0000313" key="3">
    <source>
        <dbReference type="Proteomes" id="UP000187209"/>
    </source>
</evidence>
<feature type="transmembrane region" description="Helical" evidence="1">
    <location>
        <begin position="50"/>
        <end position="67"/>
    </location>
</feature>
<keyword evidence="1" id="KW-0812">Transmembrane</keyword>
<feature type="transmembrane region" description="Helical" evidence="1">
    <location>
        <begin position="236"/>
        <end position="259"/>
    </location>
</feature>
<dbReference type="EMBL" id="MPUH01000008">
    <property type="protein sequence ID" value="OMJ95725.1"/>
    <property type="molecule type" value="Genomic_DNA"/>
</dbReference>
<keyword evidence="1" id="KW-1133">Transmembrane helix</keyword>
<proteinExistence type="predicted"/>
<sequence>MKNSGFYSYHSDNYLFQALLGILVCFYAILSIVICLRLKFPMARLFKKQIKAFLIVFFLICIRKFYLVRPIQIYWYKTKFSTKFAVLLGNLIAFLHLEICFLYTYLTSYFYFSFKEGLGGAKRDKNIQIVFIVLLCFTLLFLFAIIILFIYYDQEYIFENYAFLTCVVWVFAPFIIGFSAMTLIKSSSKIFTLDVLKGIKQRSYLFIFYTIFGFITVAITDYILNNSENDTVKYFLYRSMFYFLNYLIIDIIAIGILLLRNYKLKNNTETMIAEAANELILGSSIFEQKAEETRKFSINW</sequence>
<feature type="transmembrane region" description="Helical" evidence="1">
    <location>
        <begin position="14"/>
        <end position="38"/>
    </location>
</feature>
<comment type="caution">
    <text evidence="2">The sequence shown here is derived from an EMBL/GenBank/DDBJ whole genome shotgun (WGS) entry which is preliminary data.</text>
</comment>
<name>A0A1R2D385_9CILI</name>
<feature type="transmembrane region" description="Helical" evidence="1">
    <location>
        <begin position="204"/>
        <end position="224"/>
    </location>
</feature>
<keyword evidence="3" id="KW-1185">Reference proteome</keyword>
<feature type="transmembrane region" description="Helical" evidence="1">
    <location>
        <begin position="127"/>
        <end position="150"/>
    </location>
</feature>
<accession>A0A1R2D385</accession>
<dbReference type="Proteomes" id="UP000187209">
    <property type="component" value="Unassembled WGS sequence"/>
</dbReference>
<keyword evidence="1" id="KW-0472">Membrane</keyword>